<dbReference type="GO" id="GO:0030170">
    <property type="term" value="F:pyridoxal phosphate binding"/>
    <property type="evidence" value="ECO:0007669"/>
    <property type="project" value="InterPro"/>
</dbReference>
<dbReference type="InterPro" id="IPR015422">
    <property type="entry name" value="PyrdxlP-dep_Trfase_small"/>
</dbReference>
<organism evidence="3 4">
    <name type="scientific">Phialocephala subalpina</name>
    <dbReference type="NCBI Taxonomy" id="576137"/>
    <lineage>
        <taxon>Eukaryota</taxon>
        <taxon>Fungi</taxon>
        <taxon>Dikarya</taxon>
        <taxon>Ascomycota</taxon>
        <taxon>Pezizomycotina</taxon>
        <taxon>Leotiomycetes</taxon>
        <taxon>Helotiales</taxon>
        <taxon>Mollisiaceae</taxon>
        <taxon>Phialocephala</taxon>
        <taxon>Phialocephala fortinii species complex</taxon>
    </lineage>
</organism>
<protein>
    <submittedName>
        <fullName evidence="3">Related to 1-aminocyclopropane-1-carboxylate synthase</fullName>
    </submittedName>
</protein>
<dbReference type="STRING" id="576137.A0A1L7WW60"/>
<dbReference type="Pfam" id="PF00155">
    <property type="entry name" value="Aminotran_1_2"/>
    <property type="match status" value="1"/>
</dbReference>
<dbReference type="CDD" id="cd00609">
    <property type="entry name" value="AAT_like"/>
    <property type="match status" value="1"/>
</dbReference>
<dbReference type="InterPro" id="IPR015421">
    <property type="entry name" value="PyrdxlP-dep_Trfase_major"/>
</dbReference>
<dbReference type="SUPFAM" id="SSF53383">
    <property type="entry name" value="PLP-dependent transferases"/>
    <property type="match status" value="1"/>
</dbReference>
<dbReference type="PANTHER" id="PTHR43795:SF39">
    <property type="entry name" value="AMINOTRANSFERASE CLASS I_CLASSII DOMAIN-CONTAINING PROTEIN"/>
    <property type="match status" value="1"/>
</dbReference>
<evidence type="ECO:0000256" key="1">
    <source>
        <dbReference type="ARBA" id="ARBA00022898"/>
    </source>
</evidence>
<dbReference type="PANTHER" id="PTHR43795">
    <property type="entry name" value="BIFUNCTIONAL ASPARTATE AMINOTRANSFERASE AND GLUTAMATE/ASPARTATE-PREPHENATE AMINOTRANSFERASE-RELATED"/>
    <property type="match status" value="1"/>
</dbReference>
<sequence>MLSNRGVEAAKSQDIPWRFAPGGNDRYDKDSNPNGVIAFGMAENSLVHQELEDFVSQKLDAQIVQDKIPAEAFTYRYSTMGGPRFPAAMAAHMNEYFKPHSPVKSDNILTAAGLTAIHEMIGLALGDPGDGALVARPMYGRFELDFGNTAGLNIVYADMEGVDSFAPEIVEQYQKALEKSEARGVTIKVLMIVNPHNPLGLTGIGRCYPESTLRELMKFCQKNEIHMISDEVYALSVYDTGFDGPAFNSALSIDPEGLIDRDRLHTLYGLSKDFGSAGLRLGSLITQNATLKKAVAANVRFHNPSGMSIAVGIMILEDRKFVRSFIELARERLRDSRAYATQVLDKAGIKYEPGDDREREFELAQKLLDGGVGLHPCEEHNGTAGHFRLVFSSFDKDILVEGLRRLISVLGVHRQ</sequence>
<proteinExistence type="predicted"/>
<dbReference type="GO" id="GO:0008483">
    <property type="term" value="F:transaminase activity"/>
    <property type="evidence" value="ECO:0007669"/>
    <property type="project" value="TreeGrafter"/>
</dbReference>
<dbReference type="PRINTS" id="PR00753">
    <property type="entry name" value="ACCSYNTHASE"/>
</dbReference>
<keyword evidence="1" id="KW-0663">Pyridoxal phosphate</keyword>
<feature type="domain" description="Aminotransferase class I/classII large" evidence="2">
    <location>
        <begin position="82"/>
        <end position="354"/>
    </location>
</feature>
<evidence type="ECO:0000313" key="4">
    <source>
        <dbReference type="Proteomes" id="UP000184330"/>
    </source>
</evidence>
<accession>A0A1L7WW60</accession>
<dbReference type="AlphaFoldDB" id="A0A1L7WW60"/>
<dbReference type="GO" id="GO:0006520">
    <property type="term" value="P:amino acid metabolic process"/>
    <property type="evidence" value="ECO:0007669"/>
    <property type="project" value="TreeGrafter"/>
</dbReference>
<dbReference type="OrthoDB" id="7042322at2759"/>
<dbReference type="InterPro" id="IPR004839">
    <property type="entry name" value="Aminotransferase_I/II_large"/>
</dbReference>
<dbReference type="EMBL" id="FJOG01000009">
    <property type="protein sequence ID" value="CZR57004.1"/>
    <property type="molecule type" value="Genomic_DNA"/>
</dbReference>
<dbReference type="Proteomes" id="UP000184330">
    <property type="component" value="Unassembled WGS sequence"/>
</dbReference>
<reference evidence="3 4" key="1">
    <citation type="submission" date="2016-03" db="EMBL/GenBank/DDBJ databases">
        <authorList>
            <person name="Ploux O."/>
        </authorList>
    </citation>
    <scope>NUCLEOTIDE SEQUENCE [LARGE SCALE GENOMIC DNA]</scope>
    <source>
        <strain evidence="3 4">UAMH 11012</strain>
    </source>
</reference>
<keyword evidence="4" id="KW-1185">Reference proteome</keyword>
<dbReference type="Gene3D" id="3.90.1150.10">
    <property type="entry name" value="Aspartate Aminotransferase, domain 1"/>
    <property type="match status" value="1"/>
</dbReference>
<gene>
    <name evidence="3" type="ORF">PAC_06893</name>
</gene>
<evidence type="ECO:0000259" key="2">
    <source>
        <dbReference type="Pfam" id="PF00155"/>
    </source>
</evidence>
<dbReference type="InterPro" id="IPR050478">
    <property type="entry name" value="Ethylene_sulfur-biosynth"/>
</dbReference>
<name>A0A1L7WW60_9HELO</name>
<evidence type="ECO:0000313" key="3">
    <source>
        <dbReference type="EMBL" id="CZR57004.1"/>
    </source>
</evidence>
<dbReference type="Gene3D" id="3.40.640.10">
    <property type="entry name" value="Type I PLP-dependent aspartate aminotransferase-like (Major domain)"/>
    <property type="match status" value="1"/>
</dbReference>
<dbReference type="InterPro" id="IPR015424">
    <property type="entry name" value="PyrdxlP-dep_Trfase"/>
</dbReference>